<gene>
    <name evidence="1" type="ORF">VFPPC_18289</name>
</gene>
<evidence type="ECO:0000313" key="2">
    <source>
        <dbReference type="Proteomes" id="UP000078397"/>
    </source>
</evidence>
<protein>
    <submittedName>
        <fullName evidence="1">Uncharacterized protein</fullName>
    </submittedName>
</protein>
<name>A0A219ANY1_METCM</name>
<dbReference type="RefSeq" id="XP_018137118.2">
    <property type="nucleotide sequence ID" value="XM_018289992.2"/>
</dbReference>
<dbReference type="KEGG" id="pchm:VFPPC_18289"/>
<comment type="caution">
    <text evidence="1">The sequence shown here is derived from an EMBL/GenBank/DDBJ whole genome shotgun (WGS) entry which is preliminary data.</text>
</comment>
<proteinExistence type="predicted"/>
<organism evidence="1 2">
    <name type="scientific">Pochonia chlamydosporia 170</name>
    <dbReference type="NCBI Taxonomy" id="1380566"/>
    <lineage>
        <taxon>Eukaryota</taxon>
        <taxon>Fungi</taxon>
        <taxon>Dikarya</taxon>
        <taxon>Ascomycota</taxon>
        <taxon>Pezizomycotina</taxon>
        <taxon>Sordariomycetes</taxon>
        <taxon>Hypocreomycetidae</taxon>
        <taxon>Hypocreales</taxon>
        <taxon>Clavicipitaceae</taxon>
        <taxon>Pochonia</taxon>
    </lineage>
</organism>
<dbReference type="AlphaFoldDB" id="A0A219ANY1"/>
<dbReference type="InterPro" id="IPR015943">
    <property type="entry name" value="WD40/YVTN_repeat-like_dom_sf"/>
</dbReference>
<reference evidence="1 2" key="1">
    <citation type="journal article" date="2016" name="PLoS Pathog.">
        <title>Biosynthesis of antibiotic leucinostatins in bio-control fungus Purpureocillium lilacinum and their inhibition on phytophthora revealed by genome mining.</title>
        <authorList>
            <person name="Wang G."/>
            <person name="Liu Z."/>
            <person name="Lin R."/>
            <person name="Li E."/>
            <person name="Mao Z."/>
            <person name="Ling J."/>
            <person name="Yang Y."/>
            <person name="Yin W.B."/>
            <person name="Xie B."/>
        </authorList>
    </citation>
    <scope>NUCLEOTIDE SEQUENCE [LARGE SCALE GENOMIC DNA]</scope>
    <source>
        <strain evidence="1">170</strain>
    </source>
</reference>
<evidence type="ECO:0000313" key="1">
    <source>
        <dbReference type="EMBL" id="OWT42550.1"/>
    </source>
</evidence>
<dbReference type="EMBL" id="LSBJ02000012">
    <property type="protein sequence ID" value="OWT42550.1"/>
    <property type="molecule type" value="Genomic_DNA"/>
</dbReference>
<sequence>MGEWERLKVTIGGGARVRIFLLNNGWIVFVGDDVYRLTAKPFEARLLSQGTDRTWNTGRIQACRYVTTNDLFAVGERDNKIVVISMMDWKIVKEIYDLDDSSKKFFFAGDCLICLEASTGNIEITPLSGNEAFVTKSFVQRPPSKCAVTDRYFITCGEDGVKVRDPRNGSVRVIRAIDFSYDGPPGGNGFLHCSLPDGGYQWWDLEGNNVDAIVNMIPLMNYFISFSDGRHLYSDGRHIVSVKDGSWRRFEIPGARLSSRIYLVGCMFAFLTSDNIFLVHNTCLFYYIWKRTCEGPVVVSTSQEAIAVAYTHIKTIDFIFRHGSGNNVQLPLMTCRRAGPSDQRTTTQQTSSEDEEKYLPIHGRVLKVPGLFNAMPSSMCKSSPSPFVTASSTKV</sequence>
<keyword evidence="2" id="KW-1185">Reference proteome</keyword>
<dbReference type="Gene3D" id="2.130.10.10">
    <property type="entry name" value="YVTN repeat-like/Quinoprotein amine dehydrogenase"/>
    <property type="match status" value="1"/>
</dbReference>
<dbReference type="Proteomes" id="UP000078397">
    <property type="component" value="Unassembled WGS sequence"/>
</dbReference>
<dbReference type="GeneID" id="28853986"/>
<accession>A0A219ANY1</accession>
<dbReference type="SUPFAM" id="SSF82171">
    <property type="entry name" value="DPP6 N-terminal domain-like"/>
    <property type="match status" value="1"/>
</dbReference>